<dbReference type="eggNOG" id="KOG0054">
    <property type="taxonomic scope" value="Eukaryota"/>
</dbReference>
<accession>C5FJ30</accession>
<dbReference type="CDD" id="cd03250">
    <property type="entry name" value="ABCC_MRP_domain1"/>
    <property type="match status" value="1"/>
</dbReference>
<dbReference type="GeneID" id="9223182"/>
<evidence type="ECO:0000256" key="3">
    <source>
        <dbReference type="ARBA" id="ARBA00022692"/>
    </source>
</evidence>
<evidence type="ECO:0000256" key="4">
    <source>
        <dbReference type="ARBA" id="ARBA00022737"/>
    </source>
</evidence>
<dbReference type="GO" id="GO:0000329">
    <property type="term" value="C:fungal-type vacuole membrane"/>
    <property type="evidence" value="ECO:0007669"/>
    <property type="project" value="TreeGrafter"/>
</dbReference>
<feature type="domain" description="ABC transporter" evidence="10">
    <location>
        <begin position="582"/>
        <end position="827"/>
    </location>
</feature>
<feature type="domain" description="ABC transmembrane type-1" evidence="11">
    <location>
        <begin position="284"/>
        <end position="516"/>
    </location>
</feature>
<dbReference type="STRING" id="554155.C5FJ30"/>
<evidence type="ECO:0000256" key="6">
    <source>
        <dbReference type="ARBA" id="ARBA00022840"/>
    </source>
</evidence>
<dbReference type="OrthoDB" id="6500128at2759"/>
<feature type="transmembrane region" description="Helical" evidence="9">
    <location>
        <begin position="500"/>
        <end position="520"/>
    </location>
</feature>
<dbReference type="PANTHER" id="PTHR24223:SF353">
    <property type="entry name" value="ABC TRANSPORTER ATP-BINDING PROTEIN_PERMEASE VMR1-RELATED"/>
    <property type="match status" value="1"/>
</dbReference>
<dbReference type="PANTHER" id="PTHR24223">
    <property type="entry name" value="ATP-BINDING CASSETTE SUB-FAMILY C"/>
    <property type="match status" value="1"/>
</dbReference>
<dbReference type="InterPro" id="IPR003593">
    <property type="entry name" value="AAA+_ATPase"/>
</dbReference>
<dbReference type="InterPro" id="IPR003439">
    <property type="entry name" value="ABC_transporter-like_ATP-bd"/>
</dbReference>
<dbReference type="PROSITE" id="PS00211">
    <property type="entry name" value="ABC_TRANSPORTER_1"/>
    <property type="match status" value="1"/>
</dbReference>
<evidence type="ECO:0000256" key="8">
    <source>
        <dbReference type="ARBA" id="ARBA00023136"/>
    </source>
</evidence>
<dbReference type="RefSeq" id="XP_002849245.1">
    <property type="nucleotide sequence ID" value="XM_002849199.1"/>
</dbReference>
<evidence type="ECO:0000313" key="12">
    <source>
        <dbReference type="EMBL" id="EEQ29360.1"/>
    </source>
</evidence>
<dbReference type="Gene3D" id="3.40.50.300">
    <property type="entry name" value="P-loop containing nucleotide triphosphate hydrolases"/>
    <property type="match status" value="2"/>
</dbReference>
<comment type="subcellular location">
    <subcellularLocation>
        <location evidence="1">Membrane</location>
        <topology evidence="1">Multi-pass membrane protein</topology>
    </subcellularLocation>
</comment>
<keyword evidence="8 9" id="KW-0472">Membrane</keyword>
<dbReference type="InterPro" id="IPR050173">
    <property type="entry name" value="ABC_transporter_C-like"/>
</dbReference>
<feature type="transmembrane region" description="Helical" evidence="9">
    <location>
        <begin position="115"/>
        <end position="133"/>
    </location>
</feature>
<dbReference type="Pfam" id="PF00005">
    <property type="entry name" value="ABC_tran"/>
    <property type="match status" value="2"/>
</dbReference>
<dbReference type="Pfam" id="PF00664">
    <property type="entry name" value="ABC_membrane"/>
    <property type="match status" value="1"/>
</dbReference>
<protein>
    <submittedName>
        <fullName evidence="12">Canalicular multispecific organic anion transporter 2</fullName>
    </submittedName>
</protein>
<evidence type="ECO:0000259" key="11">
    <source>
        <dbReference type="PROSITE" id="PS50929"/>
    </source>
</evidence>
<keyword evidence="6" id="KW-0067">ATP-binding</keyword>
<keyword evidence="3 9" id="KW-0812">Transmembrane</keyword>
<sequence>MASCLPYTAGAAITCSELHCHLDFALLGCYLFSLFVFAVSYLQSRSHDIPPYTPIHPSIPGGIAEENETETTLRESATIRPLQVVIEGLLLTDLVLALLLFVLRGESHGGCILELVPTISSVYLLILLVGRLYSAGLGFKWHSACLYAGQWLYTLFITCIIFSQRDHDSFNITIVTSRLSIFTLIGLMNCLVPRVARQSLHLGNGQPSCDEIASPFSKLTFSWMDQLVWAAFRKTLHPSDLGSINRQYSAAIVLPWFQRQTSPSWPLLWRLFSAFKYRIFLQGLWATLNSITVFVPPMFIHYILQELQSDTKTSYIWPYVGGLLVFGILATLAECQCNWTGSQMSARMRTVLVSEIYAKVLRKSTTRVNGDSANSASNSIGTITNLMSVDAQLVSSMSSGLYFVWIIFPVQMGLGTYLLYQLLGMSGILGVLAMFLIPLNILVSRGVMATQNQVLAASDARIQASNELLENIYTIKICAWEEPLRDRVLRCRGIEMRRQALETAIAFPALAIFAVLRIPLNRLADSITFLVQAYISLTRISRFLDEQETDKYHQLSDSHGITVGFNDATFVWSMSDNAVSDAREDGMPAKNMQPVLPLRLENLHIQFQPDGLNIICGPSGSGKTSLLPALLGEMDLLNGKVLFPRPTTHHLTDPGQIFSNDTFSDATAYCPQEPWIMNRSIRANIVLDLPFDPSRYETVLHAVDLRMDLALFDNGDNALAGEHGSRLSGGQRQRVALARALYSPCRYVFLDDCLSALDWRTTNHIFRHAITGPSMRSRTCILATHNTGLAIKNCKWVVLLDAGRVKAQGTAQEMVSNGHINHNTPQDSTTKAGSSAHAVTEGLEPYEGYSQSSIPVNRKNQPKYMESRFEGAVGWPVVRTYIMAMGHWGFWIIVFGGFAIQQFAALGANIWIKEWTSQYDNREAKAVAAEYYIIIYGIICLGYASITFICDLGIFFGALRASSSQITNRLSKDVEVLDQSLVMSSITAVFIFLAYGMMTMIYIHGARDLKRIENTERSPLYQQFGETLAGDISIRAYAYTTAVLAESRRLLDRQTRPFLLLSANSGWLSLRVGTLSSLIMFLAGAFILWDRKSVSPGAAGLVLTFAASITENVMWLVQVYAIIQQNLSSLERVLEYTKIEQEPTRPLKAAIEPIPSAWPSKGGITFYNYTARYAPELEPALQEISFTVMPGQRVGIVGRTGAGKSTLTMALIRGIEADGGHIEIDGVDITSVTLYKLRRAVTVVPRDPWLFAGNLRDNLVPLKDQHLYSDETGYTDDTLLDVLCTVRLFLGASITATDLDRPAETLSRGQRQLLCIARGLLRRSRVLVLDEATASVDPATDAAIQTDYDIVIVLDKGKVVEEGLIRDLLARRGEDAIF</sequence>
<evidence type="ECO:0000256" key="5">
    <source>
        <dbReference type="ARBA" id="ARBA00022741"/>
    </source>
</evidence>
<dbReference type="CDD" id="cd18604">
    <property type="entry name" value="ABC_6TM_VMR1_D2_like"/>
    <property type="match status" value="1"/>
</dbReference>
<dbReference type="SMART" id="SM00382">
    <property type="entry name" value="AAA"/>
    <property type="match status" value="2"/>
</dbReference>
<keyword evidence="13" id="KW-1185">Reference proteome</keyword>
<feature type="transmembrane region" description="Helical" evidence="9">
    <location>
        <begin position="279"/>
        <end position="304"/>
    </location>
</feature>
<feature type="domain" description="ABC transporter" evidence="10">
    <location>
        <begin position="1164"/>
        <end position="1377"/>
    </location>
</feature>
<feature type="domain" description="ABC transmembrane type-1" evidence="11">
    <location>
        <begin position="985"/>
        <end position="1125"/>
    </location>
</feature>
<feature type="transmembrane region" description="Helical" evidence="9">
    <location>
        <begin position="316"/>
        <end position="339"/>
    </location>
</feature>
<dbReference type="InterPro" id="IPR011527">
    <property type="entry name" value="ABC1_TM_dom"/>
</dbReference>
<evidence type="ECO:0000259" key="10">
    <source>
        <dbReference type="PROSITE" id="PS50893"/>
    </source>
</evidence>
<dbReference type="CDD" id="cd18596">
    <property type="entry name" value="ABC_6TM_VMR1_D1_like"/>
    <property type="match status" value="1"/>
</dbReference>
<evidence type="ECO:0000313" key="13">
    <source>
        <dbReference type="Proteomes" id="UP000002035"/>
    </source>
</evidence>
<evidence type="ECO:0000256" key="9">
    <source>
        <dbReference type="SAM" id="Phobius"/>
    </source>
</evidence>
<evidence type="ECO:0000256" key="2">
    <source>
        <dbReference type="ARBA" id="ARBA00022448"/>
    </source>
</evidence>
<dbReference type="HOGENOM" id="CLU_000604_27_6_1"/>
<feature type="transmembrane region" description="Helical" evidence="9">
    <location>
        <begin position="170"/>
        <end position="192"/>
    </location>
</feature>
<dbReference type="Gene3D" id="1.20.1560.10">
    <property type="entry name" value="ABC transporter type 1, transmembrane domain"/>
    <property type="match status" value="2"/>
</dbReference>
<evidence type="ECO:0000256" key="1">
    <source>
        <dbReference type="ARBA" id="ARBA00004141"/>
    </source>
</evidence>
<dbReference type="GO" id="GO:0016887">
    <property type="term" value="F:ATP hydrolysis activity"/>
    <property type="evidence" value="ECO:0007669"/>
    <property type="project" value="InterPro"/>
</dbReference>
<organism evidence="12 13">
    <name type="scientific">Arthroderma otae (strain ATCC MYA-4605 / CBS 113480)</name>
    <name type="common">Microsporum canis</name>
    <dbReference type="NCBI Taxonomy" id="554155"/>
    <lineage>
        <taxon>Eukaryota</taxon>
        <taxon>Fungi</taxon>
        <taxon>Dikarya</taxon>
        <taxon>Ascomycota</taxon>
        <taxon>Pezizomycotina</taxon>
        <taxon>Eurotiomycetes</taxon>
        <taxon>Eurotiomycetidae</taxon>
        <taxon>Onygenales</taxon>
        <taxon>Arthrodermataceae</taxon>
        <taxon>Microsporum</taxon>
    </lineage>
</organism>
<dbReference type="PROSITE" id="PS50929">
    <property type="entry name" value="ABC_TM1F"/>
    <property type="match status" value="2"/>
</dbReference>
<keyword evidence="4" id="KW-0677">Repeat</keyword>
<feature type="transmembrane region" description="Helical" evidence="9">
    <location>
        <begin position="888"/>
        <end position="912"/>
    </location>
</feature>
<keyword evidence="7 9" id="KW-1133">Transmembrane helix</keyword>
<dbReference type="GO" id="GO:0005524">
    <property type="term" value="F:ATP binding"/>
    <property type="evidence" value="ECO:0007669"/>
    <property type="project" value="UniProtKB-KW"/>
</dbReference>
<dbReference type="OMA" id="ATHHTHL"/>
<gene>
    <name evidence="12" type="ORF">MCYG_02179</name>
</gene>
<dbReference type="SUPFAM" id="SSF52540">
    <property type="entry name" value="P-loop containing nucleoside triphosphate hydrolases"/>
    <property type="match status" value="2"/>
</dbReference>
<feature type="transmembrane region" description="Helical" evidence="9">
    <location>
        <begin position="24"/>
        <end position="42"/>
    </location>
</feature>
<reference evidence="13" key="1">
    <citation type="journal article" date="2012" name="MBio">
        <title>Comparative genome analysis of Trichophyton rubrum and related dermatophytes reveals candidate genes involved in infection.</title>
        <authorList>
            <person name="Martinez D.A."/>
            <person name="Oliver B.G."/>
            <person name="Graeser Y."/>
            <person name="Goldberg J.M."/>
            <person name="Li W."/>
            <person name="Martinez-Rossi N.M."/>
            <person name="Monod M."/>
            <person name="Shelest E."/>
            <person name="Barton R.C."/>
            <person name="Birch E."/>
            <person name="Brakhage A.A."/>
            <person name="Chen Z."/>
            <person name="Gurr S.J."/>
            <person name="Heiman D."/>
            <person name="Heitman J."/>
            <person name="Kosti I."/>
            <person name="Rossi A."/>
            <person name="Saif S."/>
            <person name="Samalova M."/>
            <person name="Saunders C.W."/>
            <person name="Shea T."/>
            <person name="Summerbell R.C."/>
            <person name="Xu J."/>
            <person name="Young S."/>
            <person name="Zeng Q."/>
            <person name="Birren B.W."/>
            <person name="Cuomo C.A."/>
            <person name="White T.C."/>
        </authorList>
    </citation>
    <scope>NUCLEOTIDE SEQUENCE [LARGE SCALE GENOMIC DNA]</scope>
    <source>
        <strain evidence="13">ATCC MYA-4605 / CBS 113480</strain>
    </source>
</reference>
<keyword evidence="2" id="KW-0813">Transport</keyword>
<feature type="transmembrane region" description="Helical" evidence="9">
    <location>
        <begin position="933"/>
        <end position="961"/>
    </location>
</feature>
<evidence type="ECO:0000256" key="7">
    <source>
        <dbReference type="ARBA" id="ARBA00022989"/>
    </source>
</evidence>
<dbReference type="Proteomes" id="UP000002035">
    <property type="component" value="Unassembled WGS sequence"/>
</dbReference>
<dbReference type="VEuPathDB" id="FungiDB:MCYG_02179"/>
<dbReference type="InterPro" id="IPR027417">
    <property type="entry name" value="P-loop_NTPase"/>
</dbReference>
<keyword evidence="5" id="KW-0547">Nucleotide-binding</keyword>
<feature type="transmembrane region" description="Helical" evidence="9">
    <location>
        <begin position="426"/>
        <end position="443"/>
    </location>
</feature>
<dbReference type="PROSITE" id="PS50893">
    <property type="entry name" value="ABC_TRANSPORTER_2"/>
    <property type="match status" value="2"/>
</dbReference>
<dbReference type="InterPro" id="IPR017871">
    <property type="entry name" value="ABC_transporter-like_CS"/>
</dbReference>
<dbReference type="GO" id="GO:0140359">
    <property type="term" value="F:ABC-type transporter activity"/>
    <property type="evidence" value="ECO:0007669"/>
    <property type="project" value="InterPro"/>
</dbReference>
<feature type="transmembrane region" description="Helical" evidence="9">
    <location>
        <begin position="1058"/>
        <end position="1089"/>
    </location>
</feature>
<feature type="transmembrane region" description="Helical" evidence="9">
    <location>
        <begin position="145"/>
        <end position="164"/>
    </location>
</feature>
<feature type="transmembrane region" description="Helical" evidence="9">
    <location>
        <begin position="981"/>
        <end position="1003"/>
    </location>
</feature>
<dbReference type="InterPro" id="IPR036640">
    <property type="entry name" value="ABC1_TM_sf"/>
</dbReference>
<feature type="transmembrane region" description="Helical" evidence="9">
    <location>
        <begin position="1101"/>
        <end position="1123"/>
    </location>
</feature>
<name>C5FJ30_ARTOC</name>
<feature type="transmembrane region" description="Helical" evidence="9">
    <location>
        <begin position="84"/>
        <end position="103"/>
    </location>
</feature>
<proteinExistence type="predicted"/>
<dbReference type="EMBL" id="DS995702">
    <property type="protein sequence ID" value="EEQ29360.1"/>
    <property type="molecule type" value="Genomic_DNA"/>
</dbReference>
<dbReference type="SUPFAM" id="SSF90123">
    <property type="entry name" value="ABC transporter transmembrane region"/>
    <property type="match status" value="2"/>
</dbReference>
<feature type="transmembrane region" description="Helical" evidence="9">
    <location>
        <begin position="401"/>
        <end position="420"/>
    </location>
</feature>